<keyword evidence="4" id="KW-1185">Reference proteome</keyword>
<reference evidence="3 4" key="1">
    <citation type="submission" date="2016-05" db="EMBL/GenBank/DDBJ databases">
        <title>A degradative enzymes factory behind the ericoid mycorrhizal symbiosis.</title>
        <authorList>
            <consortium name="DOE Joint Genome Institute"/>
            <person name="Martino E."/>
            <person name="Morin E."/>
            <person name="Grelet G."/>
            <person name="Kuo A."/>
            <person name="Kohler A."/>
            <person name="Daghino S."/>
            <person name="Barry K."/>
            <person name="Choi C."/>
            <person name="Cichocki N."/>
            <person name="Clum A."/>
            <person name="Copeland A."/>
            <person name="Hainaut M."/>
            <person name="Haridas S."/>
            <person name="Labutti K."/>
            <person name="Lindquist E."/>
            <person name="Lipzen A."/>
            <person name="Khouja H.-R."/>
            <person name="Murat C."/>
            <person name="Ohm R."/>
            <person name="Olson A."/>
            <person name="Spatafora J."/>
            <person name="Veneault-Fourrey C."/>
            <person name="Henrissat B."/>
            <person name="Grigoriev I."/>
            <person name="Martin F."/>
            <person name="Perotto S."/>
        </authorList>
    </citation>
    <scope>NUCLEOTIDE SEQUENCE [LARGE SCALE GENOMIC DNA]</scope>
    <source>
        <strain evidence="3 4">UAMH 7357</strain>
    </source>
</reference>
<feature type="region of interest" description="Disordered" evidence="2">
    <location>
        <begin position="115"/>
        <end position="255"/>
    </location>
</feature>
<gene>
    <name evidence="3" type="ORF">NA56DRAFT_641605</name>
</gene>
<feature type="coiled-coil region" evidence="1">
    <location>
        <begin position="568"/>
        <end position="636"/>
    </location>
</feature>
<evidence type="ECO:0000313" key="4">
    <source>
        <dbReference type="Proteomes" id="UP000235672"/>
    </source>
</evidence>
<dbReference type="AlphaFoldDB" id="A0A2J6QIH7"/>
<accession>A0A2J6QIH7</accession>
<proteinExistence type="predicted"/>
<keyword evidence="1" id="KW-0175">Coiled coil</keyword>
<name>A0A2J6QIH7_9HELO</name>
<evidence type="ECO:0000313" key="3">
    <source>
        <dbReference type="EMBL" id="PMD26065.1"/>
    </source>
</evidence>
<protein>
    <submittedName>
        <fullName evidence="3">Uncharacterized protein</fullName>
    </submittedName>
</protein>
<feature type="compositionally biased region" description="Acidic residues" evidence="2">
    <location>
        <begin position="144"/>
        <end position="161"/>
    </location>
</feature>
<dbReference type="Proteomes" id="UP000235672">
    <property type="component" value="Unassembled WGS sequence"/>
</dbReference>
<dbReference type="STRING" id="1745343.A0A2J6QIH7"/>
<dbReference type="OrthoDB" id="3544602at2759"/>
<sequence>MDGIFNSDGIPSAVSSLVIKAWRKSPASTQSDVAAQTTNVFTYEDYNSWKDLKHHIGRDGPAPPFEIDFIDSTRLGKKQKDKMDEIHKRKPEEYFLYATFVFSLQSSRNLTALGFKDVPTYTPPPPAAKPPKAKRESKKKSQAELDEDELEDDGASADEETESKTKVQPKSEPETKKSKAPVPNFGPPPTASDIVNSLLPPKPKAMGDKDAVSQSPQNQQVEEVPASSAVVPTALATDETENEDEITPKFAENNYSATTQKGTILHGEIGGPAHQAFLERPDKQEANSQIQSQIDPAEMIHETIETIAECATAFSAFEAINDETGGMEGVEVQATPPLSESPEFEPLTPPVSAKKLLPENDVELMITQRLLNTSPAPIHQSQPIQLEKKKQATFSQASTLSNQDKLSQSFDVGQEPAVDFGKMIKDLEELSRESGVARASSPALSEATEVADPMEIMESVRNSQRGYHYNQSYQSFSSHDIENTGYHTIASPILGSAKRIIEDVSTPDFKTEYVREQARESWQHNSPTPARSFSFLQPEKRKADAITDREILETDQPRKTALAPFVGRSSLEEKMAVAKAKLAAATERNRKLEEERQAAMLVKKKNDEVEETLRKAEEMELNNIELEAEINALREVTGA</sequence>
<feature type="compositionally biased region" description="Basic residues" evidence="2">
    <location>
        <begin position="131"/>
        <end position="140"/>
    </location>
</feature>
<feature type="compositionally biased region" description="Polar residues" evidence="2">
    <location>
        <begin position="212"/>
        <end position="221"/>
    </location>
</feature>
<organism evidence="3 4">
    <name type="scientific">Hyaloscypha hepaticicola</name>
    <dbReference type="NCBI Taxonomy" id="2082293"/>
    <lineage>
        <taxon>Eukaryota</taxon>
        <taxon>Fungi</taxon>
        <taxon>Dikarya</taxon>
        <taxon>Ascomycota</taxon>
        <taxon>Pezizomycotina</taxon>
        <taxon>Leotiomycetes</taxon>
        <taxon>Helotiales</taxon>
        <taxon>Hyaloscyphaceae</taxon>
        <taxon>Hyaloscypha</taxon>
    </lineage>
</organism>
<evidence type="ECO:0000256" key="2">
    <source>
        <dbReference type="SAM" id="MobiDB-lite"/>
    </source>
</evidence>
<dbReference type="EMBL" id="KZ613468">
    <property type="protein sequence ID" value="PMD26065.1"/>
    <property type="molecule type" value="Genomic_DNA"/>
</dbReference>
<evidence type="ECO:0000256" key="1">
    <source>
        <dbReference type="SAM" id="Coils"/>
    </source>
</evidence>
<feature type="compositionally biased region" description="Basic and acidic residues" evidence="2">
    <location>
        <begin position="162"/>
        <end position="177"/>
    </location>
</feature>